<dbReference type="Gene3D" id="2.60.40.10">
    <property type="entry name" value="Immunoglobulins"/>
    <property type="match status" value="3"/>
</dbReference>
<evidence type="ECO:0000313" key="20">
    <source>
        <dbReference type="EMBL" id="EFA01771.2"/>
    </source>
</evidence>
<dbReference type="InterPro" id="IPR006211">
    <property type="entry name" value="Furin-like_Cys-rich_dom"/>
</dbReference>
<keyword evidence="14" id="KW-0472">Membrane</keyword>
<gene>
    <name evidence="20" type="primary">AUGUSTUS-3.0.2_07371</name>
    <name evidence="20" type="ORF">TcasGA2_TC007371</name>
</gene>
<evidence type="ECO:0000256" key="9">
    <source>
        <dbReference type="ARBA" id="ARBA00022729"/>
    </source>
</evidence>
<keyword evidence="15" id="KW-0829">Tyrosine-protein kinase</keyword>
<comment type="catalytic activity">
    <reaction evidence="18">
        <text>L-tyrosyl-[protein] + ATP = O-phospho-L-tyrosyl-[protein] + ADP + H(+)</text>
        <dbReference type="Rhea" id="RHEA:10596"/>
        <dbReference type="Rhea" id="RHEA-COMP:10136"/>
        <dbReference type="Rhea" id="RHEA-COMP:20101"/>
        <dbReference type="ChEBI" id="CHEBI:15378"/>
        <dbReference type="ChEBI" id="CHEBI:30616"/>
        <dbReference type="ChEBI" id="CHEBI:46858"/>
        <dbReference type="ChEBI" id="CHEBI:61978"/>
        <dbReference type="ChEBI" id="CHEBI:456216"/>
        <dbReference type="EC" id="2.7.10.1"/>
    </reaction>
</comment>
<dbReference type="Pfam" id="PF00757">
    <property type="entry name" value="Furin-like"/>
    <property type="match status" value="1"/>
</dbReference>
<keyword evidence="4" id="KW-0134">Cell wall</keyword>
<dbReference type="PANTHER" id="PTHR31018">
    <property type="entry name" value="SPORULATION-SPECIFIC PROTEIN-RELATED"/>
    <property type="match status" value="1"/>
</dbReference>
<dbReference type="GO" id="GO:0004714">
    <property type="term" value="F:transmembrane receptor protein tyrosine kinase activity"/>
    <property type="evidence" value="ECO:0007669"/>
    <property type="project" value="UniProtKB-EC"/>
</dbReference>
<evidence type="ECO:0000256" key="10">
    <source>
        <dbReference type="ARBA" id="ARBA00022741"/>
    </source>
</evidence>
<keyword evidence="21" id="KW-1185">Reference proteome</keyword>
<dbReference type="SUPFAM" id="SSF49265">
    <property type="entry name" value="Fibronectin type III"/>
    <property type="match status" value="2"/>
</dbReference>
<dbReference type="Pfam" id="PF01030">
    <property type="entry name" value="Recep_L_domain"/>
    <property type="match status" value="2"/>
</dbReference>
<evidence type="ECO:0000256" key="17">
    <source>
        <dbReference type="ARBA" id="ARBA00023180"/>
    </source>
</evidence>
<sequence>MGLTSLDLIFPKLVSIKGSSLFLGHSLVVYDLPNLEEIGLQKLQSIDNGNVKIANCPQLCYVNTVNWTALGVPVVHYNETATCNEENCPTECRGFCWNSYTCQKTSKTKCDSSCIGCTQDYSPNHCLECKYFNNSGTCLENCPENKIVDNYSGKCIEPQNCISKNGSWTTFRNMCVPESPKNADSRNSSKKICEGMKIVNHFELEQMVNCTHINGSLELSLVGSVSLSDLERTLGKIVSISKYLKITRSHKLTSLQFFDKLRTIKGDQLWSRYYSFYVTKNQNLQQLFGGKFKLNIKNGTVIFQDNPHLCPYYVDKFFDVTKIASKHKPFKFKNGHQAACITKDMTVSIESVNSTNITLSWKKEGNRTILGYTIYYTYTFGNVDFLKMKDEVGEVDGDSWLSVFVTNASVTLKNLYAFSNYTYYIKTHFLSSFENVQTPVYYFATPPGDPTEPRELEAEAKSDTMIELIWKIPNYINGELSYYKLAIYVQKDYAPMILQRNYCRHPFVETGCTCMKKDILQMFLHQNVCIGQDGDHYCNDKTVYTVDETPKSEPPKSFRIHKRSVTFNSTIKDGQEFILNATDNYTVTLPVYGLEHFTMYTFYVRACNSKVSENDTEHCGGPEMVSERTLKKNSADIVSSLSIQVNKSEANISWTQPEFANSVILAYNVEYSKNSDTVSVLTCITSKQFDNQGFLILKVSPGKE</sequence>
<dbReference type="eggNOG" id="KOG4258">
    <property type="taxonomic scope" value="Eukaryota"/>
</dbReference>
<keyword evidence="6" id="KW-0597">Phosphoprotein</keyword>
<dbReference type="CDD" id="cd00064">
    <property type="entry name" value="FU"/>
    <property type="match status" value="1"/>
</dbReference>
<dbReference type="GO" id="GO:0016020">
    <property type="term" value="C:membrane"/>
    <property type="evidence" value="ECO:0007669"/>
    <property type="project" value="UniProtKB-SubCell"/>
</dbReference>
<evidence type="ECO:0000256" key="16">
    <source>
        <dbReference type="ARBA" id="ARBA00023170"/>
    </source>
</evidence>
<dbReference type="InterPro" id="IPR036116">
    <property type="entry name" value="FN3_sf"/>
</dbReference>
<dbReference type="GO" id="GO:0005524">
    <property type="term" value="F:ATP binding"/>
    <property type="evidence" value="ECO:0007669"/>
    <property type="project" value="UniProtKB-KW"/>
</dbReference>
<accession>D1ZZZ9</accession>
<feature type="domain" description="Fibronectin type-III" evidence="19">
    <location>
        <begin position="637"/>
        <end position="704"/>
    </location>
</feature>
<dbReference type="SUPFAM" id="SSF52058">
    <property type="entry name" value="L domain-like"/>
    <property type="match status" value="2"/>
</dbReference>
<reference evidence="20 21" key="2">
    <citation type="journal article" date="2010" name="Nucleic Acids Res.">
        <title>BeetleBase in 2010: revisions to provide comprehensive genomic information for Tribolium castaneum.</title>
        <authorList>
            <person name="Kim H.S."/>
            <person name="Murphy T."/>
            <person name="Xia J."/>
            <person name="Caragea D."/>
            <person name="Park Y."/>
            <person name="Beeman R.W."/>
            <person name="Lorenzen M.D."/>
            <person name="Butcher S."/>
            <person name="Manak J.R."/>
            <person name="Brown S.J."/>
        </authorList>
    </citation>
    <scope>GENOME REANNOTATION</scope>
    <source>
        <strain evidence="20 21">Georgia GA2</strain>
    </source>
</reference>
<dbReference type="Gene3D" id="3.80.20.20">
    <property type="entry name" value="Receptor L-domain"/>
    <property type="match status" value="2"/>
</dbReference>
<dbReference type="STRING" id="7070.D1ZZZ9"/>
<dbReference type="AlphaFoldDB" id="D1ZZZ9"/>
<dbReference type="PANTHER" id="PTHR31018:SF3">
    <property type="entry name" value="RECEPTOR PROTEIN-TYROSINE KINASE"/>
    <property type="match status" value="1"/>
</dbReference>
<dbReference type="SMART" id="SM00060">
    <property type="entry name" value="FN3"/>
    <property type="match status" value="2"/>
</dbReference>
<evidence type="ECO:0000256" key="18">
    <source>
        <dbReference type="ARBA" id="ARBA00051243"/>
    </source>
</evidence>
<evidence type="ECO:0000256" key="8">
    <source>
        <dbReference type="ARBA" id="ARBA00022692"/>
    </source>
</evidence>
<evidence type="ECO:0000256" key="15">
    <source>
        <dbReference type="ARBA" id="ARBA00023137"/>
    </source>
</evidence>
<dbReference type="InterPro" id="IPR006212">
    <property type="entry name" value="Furin_repeat"/>
</dbReference>
<keyword evidence="9" id="KW-0732">Signal</keyword>
<evidence type="ECO:0000259" key="19">
    <source>
        <dbReference type="PROSITE" id="PS50853"/>
    </source>
</evidence>
<evidence type="ECO:0000313" key="21">
    <source>
        <dbReference type="Proteomes" id="UP000007266"/>
    </source>
</evidence>
<evidence type="ECO:0000256" key="1">
    <source>
        <dbReference type="ARBA" id="ARBA00004191"/>
    </source>
</evidence>
<dbReference type="InterPro" id="IPR000494">
    <property type="entry name" value="Rcpt_L-dom"/>
</dbReference>
<keyword evidence="10" id="KW-0547">Nucleotide-binding</keyword>
<evidence type="ECO:0000256" key="11">
    <source>
        <dbReference type="ARBA" id="ARBA00022777"/>
    </source>
</evidence>
<dbReference type="EMBL" id="KQ971338">
    <property type="protein sequence ID" value="EFA01771.2"/>
    <property type="molecule type" value="Genomic_DNA"/>
</dbReference>
<dbReference type="InterPro" id="IPR051648">
    <property type="entry name" value="CWI-Assembly_Regulator"/>
</dbReference>
<evidence type="ECO:0000256" key="6">
    <source>
        <dbReference type="ARBA" id="ARBA00022553"/>
    </source>
</evidence>
<comment type="subcellular location">
    <subcellularLocation>
        <location evidence="2">Membrane</location>
        <topology evidence="2">Single-pass type I membrane protein</topology>
    </subcellularLocation>
    <subcellularLocation>
        <location evidence="1">Secreted</location>
        <location evidence="1">Cell wall</location>
    </subcellularLocation>
</comment>
<name>D1ZZZ9_TRICA</name>
<dbReference type="HOGENOM" id="CLU_000288_166_0_1"/>
<organism evidence="20 21">
    <name type="scientific">Tribolium castaneum</name>
    <name type="common">Red flour beetle</name>
    <dbReference type="NCBI Taxonomy" id="7070"/>
    <lineage>
        <taxon>Eukaryota</taxon>
        <taxon>Metazoa</taxon>
        <taxon>Ecdysozoa</taxon>
        <taxon>Arthropoda</taxon>
        <taxon>Hexapoda</taxon>
        <taxon>Insecta</taxon>
        <taxon>Pterygota</taxon>
        <taxon>Neoptera</taxon>
        <taxon>Endopterygota</taxon>
        <taxon>Coleoptera</taxon>
        <taxon>Polyphaga</taxon>
        <taxon>Cucujiformia</taxon>
        <taxon>Tenebrionidae</taxon>
        <taxon>Tenebrionidae incertae sedis</taxon>
        <taxon>Tribolium</taxon>
    </lineage>
</organism>
<dbReference type="InterPro" id="IPR036941">
    <property type="entry name" value="Rcpt_L-dom_sf"/>
</dbReference>
<evidence type="ECO:0000256" key="3">
    <source>
        <dbReference type="ARBA" id="ARBA00011902"/>
    </source>
</evidence>
<dbReference type="Pfam" id="PF00041">
    <property type="entry name" value="fn3"/>
    <property type="match status" value="1"/>
</dbReference>
<evidence type="ECO:0000256" key="5">
    <source>
        <dbReference type="ARBA" id="ARBA00022525"/>
    </source>
</evidence>
<dbReference type="InterPro" id="IPR009030">
    <property type="entry name" value="Growth_fac_rcpt_cys_sf"/>
</dbReference>
<dbReference type="SUPFAM" id="SSF57184">
    <property type="entry name" value="Growth factor receptor domain"/>
    <property type="match status" value="1"/>
</dbReference>
<keyword evidence="8" id="KW-0812">Transmembrane</keyword>
<keyword evidence="16 20" id="KW-0675">Receptor</keyword>
<evidence type="ECO:0000256" key="2">
    <source>
        <dbReference type="ARBA" id="ARBA00004479"/>
    </source>
</evidence>
<evidence type="ECO:0000256" key="14">
    <source>
        <dbReference type="ARBA" id="ARBA00023136"/>
    </source>
</evidence>
<evidence type="ECO:0000256" key="7">
    <source>
        <dbReference type="ARBA" id="ARBA00022679"/>
    </source>
</evidence>
<keyword evidence="17" id="KW-0325">Glycoprotein</keyword>
<keyword evidence="12" id="KW-0067">ATP-binding</keyword>
<protein>
    <recommendedName>
        <fullName evidence="3">receptor protein-tyrosine kinase</fullName>
        <ecNumber evidence="3">2.7.10.1</ecNumber>
    </recommendedName>
</protein>
<evidence type="ECO:0000256" key="4">
    <source>
        <dbReference type="ARBA" id="ARBA00022512"/>
    </source>
</evidence>
<dbReference type="PROSITE" id="PS50853">
    <property type="entry name" value="FN3"/>
    <property type="match status" value="2"/>
</dbReference>
<keyword evidence="11" id="KW-0418">Kinase</keyword>
<dbReference type="InterPro" id="IPR003961">
    <property type="entry name" value="FN3_dom"/>
</dbReference>
<keyword evidence="5" id="KW-0964">Secreted</keyword>
<dbReference type="InParanoid" id="D1ZZZ9"/>
<dbReference type="Proteomes" id="UP000007266">
    <property type="component" value="Linkage group 4"/>
</dbReference>
<dbReference type="CDD" id="cd00063">
    <property type="entry name" value="FN3"/>
    <property type="match status" value="2"/>
</dbReference>
<keyword evidence="13" id="KW-1133">Transmembrane helix</keyword>
<feature type="domain" description="Fibronectin type-III" evidence="19">
    <location>
        <begin position="343"/>
        <end position="448"/>
    </location>
</feature>
<dbReference type="InterPro" id="IPR013783">
    <property type="entry name" value="Ig-like_fold"/>
</dbReference>
<dbReference type="EC" id="2.7.10.1" evidence="3"/>
<keyword evidence="7" id="KW-0808">Transferase</keyword>
<evidence type="ECO:0000256" key="13">
    <source>
        <dbReference type="ARBA" id="ARBA00022989"/>
    </source>
</evidence>
<reference evidence="20 21" key="1">
    <citation type="journal article" date="2008" name="Nature">
        <title>The genome of the model beetle and pest Tribolium castaneum.</title>
        <authorList>
            <consortium name="Tribolium Genome Sequencing Consortium"/>
            <person name="Richards S."/>
            <person name="Gibbs R.A."/>
            <person name="Weinstock G.M."/>
            <person name="Brown S.J."/>
            <person name="Denell R."/>
            <person name="Beeman R.W."/>
            <person name="Gibbs R."/>
            <person name="Beeman R.W."/>
            <person name="Brown S.J."/>
            <person name="Bucher G."/>
            <person name="Friedrich M."/>
            <person name="Grimmelikhuijzen C.J."/>
            <person name="Klingler M."/>
            <person name="Lorenzen M."/>
            <person name="Richards S."/>
            <person name="Roth S."/>
            <person name="Schroder R."/>
            <person name="Tautz D."/>
            <person name="Zdobnov E.M."/>
            <person name="Muzny D."/>
            <person name="Gibbs R.A."/>
            <person name="Weinstock G.M."/>
            <person name="Attaway T."/>
            <person name="Bell S."/>
            <person name="Buhay C.J."/>
            <person name="Chandrabose M.N."/>
            <person name="Chavez D."/>
            <person name="Clerk-Blankenburg K.P."/>
            <person name="Cree A."/>
            <person name="Dao M."/>
            <person name="Davis C."/>
            <person name="Chacko J."/>
            <person name="Dinh H."/>
            <person name="Dugan-Rocha S."/>
            <person name="Fowler G."/>
            <person name="Garner T.T."/>
            <person name="Garnes J."/>
            <person name="Gnirke A."/>
            <person name="Hawes A."/>
            <person name="Hernandez J."/>
            <person name="Hines S."/>
            <person name="Holder M."/>
            <person name="Hume J."/>
            <person name="Jhangiani S.N."/>
            <person name="Joshi V."/>
            <person name="Khan Z.M."/>
            <person name="Jackson L."/>
            <person name="Kovar C."/>
            <person name="Kowis A."/>
            <person name="Lee S."/>
            <person name="Lewis L.R."/>
            <person name="Margolis J."/>
            <person name="Morgan M."/>
            <person name="Nazareth L.V."/>
            <person name="Nguyen N."/>
            <person name="Okwuonu G."/>
            <person name="Parker D."/>
            <person name="Richards S."/>
            <person name="Ruiz S.J."/>
            <person name="Santibanez J."/>
            <person name="Savard J."/>
            <person name="Scherer S.E."/>
            <person name="Schneider B."/>
            <person name="Sodergren E."/>
            <person name="Tautz D."/>
            <person name="Vattahil S."/>
            <person name="Villasana D."/>
            <person name="White C.S."/>
            <person name="Wright R."/>
            <person name="Park Y."/>
            <person name="Beeman R.W."/>
            <person name="Lord J."/>
            <person name="Oppert B."/>
            <person name="Lorenzen M."/>
            <person name="Brown S."/>
            <person name="Wang L."/>
            <person name="Savard J."/>
            <person name="Tautz D."/>
            <person name="Richards S."/>
            <person name="Weinstock G."/>
            <person name="Gibbs R.A."/>
            <person name="Liu Y."/>
            <person name="Worley K."/>
            <person name="Weinstock G."/>
            <person name="Elsik C.G."/>
            <person name="Reese J.T."/>
            <person name="Elhaik E."/>
            <person name="Landan G."/>
            <person name="Graur D."/>
            <person name="Arensburger P."/>
            <person name="Atkinson P."/>
            <person name="Beeman R.W."/>
            <person name="Beidler J."/>
            <person name="Brown S.J."/>
            <person name="Demuth J.P."/>
            <person name="Drury D.W."/>
            <person name="Du Y.Z."/>
            <person name="Fujiwara H."/>
            <person name="Lorenzen M."/>
            <person name="Maselli V."/>
            <person name="Osanai M."/>
            <person name="Park Y."/>
            <person name="Robertson H.M."/>
            <person name="Tu Z."/>
            <person name="Wang J.J."/>
            <person name="Wang S."/>
            <person name="Richards S."/>
            <person name="Song H."/>
            <person name="Zhang L."/>
            <person name="Sodergren E."/>
            <person name="Werner D."/>
            <person name="Stanke M."/>
            <person name="Morgenstern B."/>
            <person name="Solovyev V."/>
            <person name="Kosarev P."/>
            <person name="Brown G."/>
            <person name="Chen H.C."/>
            <person name="Ermolaeva O."/>
            <person name="Hlavina W."/>
            <person name="Kapustin Y."/>
            <person name="Kiryutin B."/>
            <person name="Kitts P."/>
            <person name="Maglott D."/>
            <person name="Pruitt K."/>
            <person name="Sapojnikov V."/>
            <person name="Souvorov A."/>
            <person name="Mackey A.J."/>
            <person name="Waterhouse R.M."/>
            <person name="Wyder S."/>
            <person name="Zdobnov E.M."/>
            <person name="Zdobnov E.M."/>
            <person name="Wyder S."/>
            <person name="Kriventseva E.V."/>
            <person name="Kadowaki T."/>
            <person name="Bork P."/>
            <person name="Aranda M."/>
            <person name="Bao R."/>
            <person name="Beermann A."/>
            <person name="Berns N."/>
            <person name="Bolognesi R."/>
            <person name="Bonneton F."/>
            <person name="Bopp D."/>
            <person name="Brown S.J."/>
            <person name="Bucher G."/>
            <person name="Butts T."/>
            <person name="Chaumot A."/>
            <person name="Denell R.E."/>
            <person name="Ferrier D.E."/>
            <person name="Friedrich M."/>
            <person name="Gordon C.M."/>
            <person name="Jindra M."/>
            <person name="Klingler M."/>
            <person name="Lan Q."/>
            <person name="Lattorff H.M."/>
            <person name="Laudet V."/>
            <person name="von Levetsow C."/>
            <person name="Liu Z."/>
            <person name="Lutz R."/>
            <person name="Lynch J.A."/>
            <person name="da Fonseca R.N."/>
            <person name="Posnien N."/>
            <person name="Reuter R."/>
            <person name="Roth S."/>
            <person name="Savard J."/>
            <person name="Schinko J.B."/>
            <person name="Schmitt C."/>
            <person name="Schoppmeier M."/>
            <person name="Schroder R."/>
            <person name="Shippy T.D."/>
            <person name="Simonnet F."/>
            <person name="Marques-Souza H."/>
            <person name="Tautz D."/>
            <person name="Tomoyasu Y."/>
            <person name="Trauner J."/>
            <person name="Van der Zee M."/>
            <person name="Vervoort M."/>
            <person name="Wittkopp N."/>
            <person name="Wimmer E.A."/>
            <person name="Yang X."/>
            <person name="Jones A.K."/>
            <person name="Sattelle D.B."/>
            <person name="Ebert P.R."/>
            <person name="Nelson D."/>
            <person name="Scott J.G."/>
            <person name="Beeman R.W."/>
            <person name="Muthukrishnan S."/>
            <person name="Kramer K.J."/>
            <person name="Arakane Y."/>
            <person name="Beeman R.W."/>
            <person name="Zhu Q."/>
            <person name="Hogenkamp D."/>
            <person name="Dixit R."/>
            <person name="Oppert B."/>
            <person name="Jiang H."/>
            <person name="Zou Z."/>
            <person name="Marshall J."/>
            <person name="Elpidina E."/>
            <person name="Vinokurov K."/>
            <person name="Oppert C."/>
            <person name="Zou Z."/>
            <person name="Evans J."/>
            <person name="Lu Z."/>
            <person name="Zhao P."/>
            <person name="Sumathipala N."/>
            <person name="Altincicek B."/>
            <person name="Vilcinskas A."/>
            <person name="Williams M."/>
            <person name="Hultmark D."/>
            <person name="Hetru C."/>
            <person name="Jiang H."/>
            <person name="Grimmelikhuijzen C.J."/>
            <person name="Hauser F."/>
            <person name="Cazzamali G."/>
            <person name="Williamson M."/>
            <person name="Park Y."/>
            <person name="Li B."/>
            <person name="Tanaka Y."/>
            <person name="Predel R."/>
            <person name="Neupert S."/>
            <person name="Schachtner J."/>
            <person name="Verleyen P."/>
            <person name="Raible F."/>
            <person name="Bork P."/>
            <person name="Friedrich M."/>
            <person name="Walden K.K."/>
            <person name="Robertson H.M."/>
            <person name="Angeli S."/>
            <person name="Foret S."/>
            <person name="Bucher G."/>
            <person name="Schuetz S."/>
            <person name="Maleszka R."/>
            <person name="Wimmer E.A."/>
            <person name="Beeman R.W."/>
            <person name="Lorenzen M."/>
            <person name="Tomoyasu Y."/>
            <person name="Miller S.C."/>
            <person name="Grossmann D."/>
            <person name="Bucher G."/>
        </authorList>
    </citation>
    <scope>NUCLEOTIDE SEQUENCE [LARGE SCALE GENOMIC DNA]</scope>
    <source>
        <strain evidence="20 21">Georgia GA2</strain>
    </source>
</reference>
<evidence type="ECO:0000256" key="12">
    <source>
        <dbReference type="ARBA" id="ARBA00022840"/>
    </source>
</evidence>
<proteinExistence type="predicted"/>